<comment type="similarity">
    <text evidence="1">Belongs to the enoyl-CoA hydratase/isomerase family.</text>
</comment>
<evidence type="ECO:0000256" key="4">
    <source>
        <dbReference type="ARBA" id="ARBA00023717"/>
    </source>
</evidence>
<reference evidence="5 6" key="1">
    <citation type="submission" date="2016-11" db="EMBL/GenBank/DDBJ databases">
        <authorList>
            <person name="Jaros S."/>
            <person name="Januszkiewicz K."/>
            <person name="Wedrychowicz H."/>
        </authorList>
    </citation>
    <scope>NUCLEOTIDE SEQUENCE [LARGE SCALE GENOMIC DNA]</scope>
    <source>
        <strain evidence="5 6">DSM 43832</strain>
    </source>
</reference>
<dbReference type="SUPFAM" id="SSF52096">
    <property type="entry name" value="ClpP/crotonase"/>
    <property type="match status" value="1"/>
</dbReference>
<comment type="catalytic activity">
    <reaction evidence="4">
        <text>a 4-saturated-(3S)-3-hydroxyacyl-CoA = a (3E)-enoyl-CoA + H2O</text>
        <dbReference type="Rhea" id="RHEA:20724"/>
        <dbReference type="ChEBI" id="CHEBI:15377"/>
        <dbReference type="ChEBI" id="CHEBI:58521"/>
        <dbReference type="ChEBI" id="CHEBI:137480"/>
        <dbReference type="EC" id="4.2.1.17"/>
    </reaction>
</comment>
<dbReference type="PANTHER" id="PTHR11941:SF54">
    <property type="entry name" value="ENOYL-COA HYDRATASE, MITOCHONDRIAL"/>
    <property type="match status" value="1"/>
</dbReference>
<sequence>MTSVITDADVLLDITDGVADLRFNRPESANGMTVGLLRAFYDALMRCHREPDLRALVISGNGKHFSGGGDVRDFAAHGEALPAHLREVTSWLQVSVSAMVRLPAPVIVAVHGYAAGGGGFGLVCAADFVVAAESARFLPAATDVGMAPDAGTTVTLSRLVGLRQAMRIVLTNPRLTAQEALGLGIVTEVVPDAELRDRALALARALAAGAPRAIAATKRLLWDGLGRSLEEALPDEARTVSELSGTADAREGLAAVIERRPPAFTGR</sequence>
<dbReference type="Proteomes" id="UP000184363">
    <property type="component" value="Unassembled WGS sequence"/>
</dbReference>
<dbReference type="InterPro" id="IPR001753">
    <property type="entry name" value="Enoyl-CoA_hydra/iso"/>
</dbReference>
<proteinExistence type="inferred from homology"/>
<evidence type="ECO:0000313" key="6">
    <source>
        <dbReference type="Proteomes" id="UP000184363"/>
    </source>
</evidence>
<dbReference type="Gene3D" id="3.90.226.10">
    <property type="entry name" value="2-enoyl-CoA Hydratase, Chain A, domain 1"/>
    <property type="match status" value="1"/>
</dbReference>
<name>A0A1M6Y1M2_PSETH</name>
<evidence type="ECO:0000256" key="1">
    <source>
        <dbReference type="ARBA" id="ARBA00005254"/>
    </source>
</evidence>
<evidence type="ECO:0000256" key="2">
    <source>
        <dbReference type="ARBA" id="ARBA00023239"/>
    </source>
</evidence>
<keyword evidence="6" id="KW-1185">Reference proteome</keyword>
<dbReference type="GO" id="GO:0004300">
    <property type="term" value="F:enoyl-CoA hydratase activity"/>
    <property type="evidence" value="ECO:0007669"/>
    <property type="project" value="UniProtKB-EC"/>
</dbReference>
<dbReference type="OrthoDB" id="3473569at2"/>
<dbReference type="RefSeq" id="WP_073459083.1">
    <property type="nucleotide sequence ID" value="NZ_CALGVN010000037.1"/>
</dbReference>
<dbReference type="PANTHER" id="PTHR11941">
    <property type="entry name" value="ENOYL-COA HYDRATASE-RELATED"/>
    <property type="match status" value="1"/>
</dbReference>
<dbReference type="GO" id="GO:0006635">
    <property type="term" value="P:fatty acid beta-oxidation"/>
    <property type="evidence" value="ECO:0007669"/>
    <property type="project" value="TreeGrafter"/>
</dbReference>
<gene>
    <name evidence="5" type="ORF">SAMN05443637_118130</name>
</gene>
<dbReference type="EMBL" id="FRAP01000018">
    <property type="protein sequence ID" value="SHL12015.1"/>
    <property type="molecule type" value="Genomic_DNA"/>
</dbReference>
<dbReference type="CDD" id="cd06558">
    <property type="entry name" value="crotonase-like"/>
    <property type="match status" value="1"/>
</dbReference>
<dbReference type="Gene3D" id="1.10.12.10">
    <property type="entry name" value="Lyase 2-enoyl-coa Hydratase, Chain A, domain 2"/>
    <property type="match status" value="1"/>
</dbReference>
<accession>A0A1M6Y1M2</accession>
<dbReference type="STRING" id="1848.SAMN05443637_118130"/>
<dbReference type="Pfam" id="PF00378">
    <property type="entry name" value="ECH_1"/>
    <property type="match status" value="1"/>
</dbReference>
<dbReference type="AlphaFoldDB" id="A0A1M6Y1M2"/>
<comment type="catalytic activity">
    <reaction evidence="3">
        <text>a (3S)-3-hydroxyacyl-CoA = a (2E)-enoyl-CoA + H2O</text>
        <dbReference type="Rhea" id="RHEA:16105"/>
        <dbReference type="ChEBI" id="CHEBI:15377"/>
        <dbReference type="ChEBI" id="CHEBI:57318"/>
        <dbReference type="ChEBI" id="CHEBI:58856"/>
        <dbReference type="EC" id="4.2.1.17"/>
    </reaction>
</comment>
<dbReference type="InterPro" id="IPR029045">
    <property type="entry name" value="ClpP/crotonase-like_dom_sf"/>
</dbReference>
<evidence type="ECO:0000313" key="5">
    <source>
        <dbReference type="EMBL" id="SHL12015.1"/>
    </source>
</evidence>
<dbReference type="InterPro" id="IPR014748">
    <property type="entry name" value="Enoyl-CoA_hydra_C"/>
</dbReference>
<evidence type="ECO:0000256" key="3">
    <source>
        <dbReference type="ARBA" id="ARBA00023709"/>
    </source>
</evidence>
<organism evidence="5 6">
    <name type="scientific">Pseudonocardia thermophila</name>
    <dbReference type="NCBI Taxonomy" id="1848"/>
    <lineage>
        <taxon>Bacteria</taxon>
        <taxon>Bacillati</taxon>
        <taxon>Actinomycetota</taxon>
        <taxon>Actinomycetes</taxon>
        <taxon>Pseudonocardiales</taxon>
        <taxon>Pseudonocardiaceae</taxon>
        <taxon>Pseudonocardia</taxon>
    </lineage>
</organism>
<keyword evidence="2" id="KW-0456">Lyase</keyword>
<protein>
    <submittedName>
        <fullName evidence="5">Short chain enoyl-CoA hydratase /Enoyl-CoA hydratase</fullName>
    </submittedName>
</protein>